<dbReference type="PROSITE" id="PS50181">
    <property type="entry name" value="FBOX"/>
    <property type="match status" value="1"/>
</dbReference>
<dbReference type="Pfam" id="PF12937">
    <property type="entry name" value="F-box-like"/>
    <property type="match status" value="1"/>
</dbReference>
<dbReference type="InterPro" id="IPR001810">
    <property type="entry name" value="F-box_dom"/>
</dbReference>
<gene>
    <name evidence="2" type="ORF">Q9L58_010185</name>
</gene>
<sequence>MTSIENIPHEILIDILSYLPCTDLASACRVSQYLRVVSQPVLYKSPVVNSSNRSIPPSIQILLCKLLSPSGQTLIQTVRSLELKWDNSDTGLTAQHQSDISLLNAAALRFGLHDPPTQHDAKMILLLHSLPRLQALMLSPPPNHDPFTDLMGAAPPTQSLPSAFHNLHHFKCSSPLGSGVRPTSLLVLLNLPNIRSIDVHIMAYFTLDTTKAIISAGTSLVRKLRFANTDLPASFLDPVLKIPAVLTHFSYFPWSADIHFTIAPVLRALEPHRSTLQYLQLDLDGLGRSGHVTSPTVSLRDWPVLHTVSASLVGLLGQRKGAFGLADVLPEGLRELEILEDVYWSGKQGVDEVVEMLRRRDEMAVLERVVLGIGERTGLRSVELLRCLGESVGVLVVDNRRVRMIPRVRTKVTSCWRGRVG</sequence>
<evidence type="ECO:0000259" key="1">
    <source>
        <dbReference type="PROSITE" id="PS50181"/>
    </source>
</evidence>
<organism evidence="2 3">
    <name type="scientific">Discina gigas</name>
    <dbReference type="NCBI Taxonomy" id="1032678"/>
    <lineage>
        <taxon>Eukaryota</taxon>
        <taxon>Fungi</taxon>
        <taxon>Dikarya</taxon>
        <taxon>Ascomycota</taxon>
        <taxon>Pezizomycotina</taxon>
        <taxon>Pezizomycetes</taxon>
        <taxon>Pezizales</taxon>
        <taxon>Discinaceae</taxon>
        <taxon>Discina</taxon>
    </lineage>
</organism>
<name>A0ABR3G4T3_9PEZI</name>
<evidence type="ECO:0000313" key="2">
    <source>
        <dbReference type="EMBL" id="KAL0630966.1"/>
    </source>
</evidence>
<keyword evidence="3" id="KW-1185">Reference proteome</keyword>
<evidence type="ECO:0000313" key="3">
    <source>
        <dbReference type="Proteomes" id="UP001447188"/>
    </source>
</evidence>
<comment type="caution">
    <text evidence="2">The sequence shown here is derived from an EMBL/GenBank/DDBJ whole genome shotgun (WGS) entry which is preliminary data.</text>
</comment>
<accession>A0ABR3G4T3</accession>
<proteinExistence type="predicted"/>
<feature type="domain" description="F-box" evidence="1">
    <location>
        <begin position="1"/>
        <end position="46"/>
    </location>
</feature>
<reference evidence="2 3" key="1">
    <citation type="submission" date="2024-02" db="EMBL/GenBank/DDBJ databases">
        <title>Discinaceae phylogenomics.</title>
        <authorList>
            <person name="Dirks A.C."/>
            <person name="James T.Y."/>
        </authorList>
    </citation>
    <scope>NUCLEOTIDE SEQUENCE [LARGE SCALE GENOMIC DNA]</scope>
    <source>
        <strain evidence="2 3">ACD0624</strain>
    </source>
</reference>
<dbReference type="Gene3D" id="1.20.1280.50">
    <property type="match status" value="1"/>
</dbReference>
<dbReference type="EMBL" id="JBBBZM010000330">
    <property type="protein sequence ID" value="KAL0630966.1"/>
    <property type="molecule type" value="Genomic_DNA"/>
</dbReference>
<protein>
    <recommendedName>
        <fullName evidence="1">F-box domain-containing protein</fullName>
    </recommendedName>
</protein>
<dbReference type="SUPFAM" id="SSF81383">
    <property type="entry name" value="F-box domain"/>
    <property type="match status" value="1"/>
</dbReference>
<dbReference type="InterPro" id="IPR036047">
    <property type="entry name" value="F-box-like_dom_sf"/>
</dbReference>
<dbReference type="Proteomes" id="UP001447188">
    <property type="component" value="Unassembled WGS sequence"/>
</dbReference>